<dbReference type="GO" id="GO:0008879">
    <property type="term" value="F:glucose-1-phosphate thymidylyltransferase activity"/>
    <property type="evidence" value="ECO:0007669"/>
    <property type="project" value="UniProtKB-EC"/>
</dbReference>
<keyword evidence="6" id="KW-0479">Metal-binding</keyword>
<evidence type="ECO:0000259" key="9">
    <source>
        <dbReference type="Pfam" id="PF00483"/>
    </source>
</evidence>
<name>A0A5N7MD91_9HYPH</name>
<dbReference type="GO" id="GO:0046872">
    <property type="term" value="F:metal ion binding"/>
    <property type="evidence" value="ECO:0007669"/>
    <property type="project" value="UniProtKB-KW"/>
</dbReference>
<dbReference type="RefSeq" id="WP_152710214.1">
    <property type="nucleotide sequence ID" value="NZ_VOSJ01000013.1"/>
</dbReference>
<dbReference type="CDD" id="cd04181">
    <property type="entry name" value="NTP_transferase"/>
    <property type="match status" value="1"/>
</dbReference>
<comment type="similarity">
    <text evidence="2">Belongs to the glucose-1-phosphate thymidylyltransferase family.</text>
</comment>
<comment type="cofactor">
    <cofactor evidence="1">
        <name>Mg(2+)</name>
        <dbReference type="ChEBI" id="CHEBI:18420"/>
    </cofactor>
</comment>
<evidence type="ECO:0000256" key="8">
    <source>
        <dbReference type="ARBA" id="ARBA00049336"/>
    </source>
</evidence>
<evidence type="ECO:0000256" key="1">
    <source>
        <dbReference type="ARBA" id="ARBA00001946"/>
    </source>
</evidence>
<dbReference type="Pfam" id="PF00483">
    <property type="entry name" value="NTP_transferase"/>
    <property type="match status" value="1"/>
</dbReference>
<evidence type="ECO:0000313" key="11">
    <source>
        <dbReference type="Proteomes" id="UP000403266"/>
    </source>
</evidence>
<accession>A0A5N7MD91</accession>
<evidence type="ECO:0000256" key="5">
    <source>
        <dbReference type="ARBA" id="ARBA00022695"/>
    </source>
</evidence>
<dbReference type="SUPFAM" id="SSF53448">
    <property type="entry name" value="Nucleotide-diphospho-sugar transferases"/>
    <property type="match status" value="1"/>
</dbReference>
<evidence type="ECO:0000256" key="4">
    <source>
        <dbReference type="ARBA" id="ARBA00022679"/>
    </source>
</evidence>
<proteinExistence type="inferred from homology"/>
<dbReference type="InterPro" id="IPR029044">
    <property type="entry name" value="Nucleotide-diphossugar_trans"/>
</dbReference>
<protein>
    <recommendedName>
        <fullName evidence="3">glucose-1-phosphate thymidylyltransferase</fullName>
        <ecNumber evidence="3">2.7.7.24</ecNumber>
    </recommendedName>
</protein>
<dbReference type="Proteomes" id="UP000403266">
    <property type="component" value="Unassembled WGS sequence"/>
</dbReference>
<evidence type="ECO:0000313" key="10">
    <source>
        <dbReference type="EMBL" id="MPR24825.1"/>
    </source>
</evidence>
<sequence>MWGIIPAAGIGSRIQPLAFSKELLPVGSRLDNGVERPCAVSEYLVERMIHGGADKICIVISPGKSDIMEYYGASYGSASIAYVVQPQARGLCDAIFQAAPLISADESVVVGLPDTVWFPEKALAELPEESLSFLLFPVDNPEVFDAVILDETMHVQEIQVKQADAASRWIWGAFKMPGHVLEELRQLWISRNHEDEYFGTLVNAYLAEGGKAIGVKAGESYVDVGTLHGYRAAIGLLSEAAQHDTMTGARVALGWPAGRLPRGLHDLNRE</sequence>
<keyword evidence="7" id="KW-0460">Magnesium</keyword>
<dbReference type="PANTHER" id="PTHR43532:SF1">
    <property type="entry name" value="GLUCOSE-1-PHOSPHATE THYMIDYLYLTRANSFERASE 1"/>
    <property type="match status" value="1"/>
</dbReference>
<dbReference type="OrthoDB" id="527131at2"/>
<dbReference type="PANTHER" id="PTHR43532">
    <property type="entry name" value="GLUCOSE-1-PHOSPHATE THYMIDYLYLTRANSFERASE"/>
    <property type="match status" value="1"/>
</dbReference>
<evidence type="ECO:0000256" key="2">
    <source>
        <dbReference type="ARBA" id="ARBA00010480"/>
    </source>
</evidence>
<comment type="catalytic activity">
    <reaction evidence="8">
        <text>dTTP + alpha-D-glucose 1-phosphate + H(+) = dTDP-alpha-D-glucose + diphosphate</text>
        <dbReference type="Rhea" id="RHEA:15225"/>
        <dbReference type="ChEBI" id="CHEBI:15378"/>
        <dbReference type="ChEBI" id="CHEBI:33019"/>
        <dbReference type="ChEBI" id="CHEBI:37568"/>
        <dbReference type="ChEBI" id="CHEBI:57477"/>
        <dbReference type="ChEBI" id="CHEBI:58601"/>
        <dbReference type="EC" id="2.7.7.24"/>
    </reaction>
</comment>
<keyword evidence="4 10" id="KW-0808">Transferase</keyword>
<evidence type="ECO:0000256" key="7">
    <source>
        <dbReference type="ARBA" id="ARBA00022842"/>
    </source>
</evidence>
<dbReference type="AlphaFoldDB" id="A0A5N7MD91"/>
<keyword evidence="5" id="KW-0548">Nucleotidyltransferase</keyword>
<dbReference type="InterPro" id="IPR005835">
    <property type="entry name" value="NTP_transferase_dom"/>
</dbReference>
<evidence type="ECO:0000256" key="3">
    <source>
        <dbReference type="ARBA" id="ARBA00012461"/>
    </source>
</evidence>
<comment type="caution">
    <text evidence="10">The sequence shown here is derived from an EMBL/GenBank/DDBJ whole genome shotgun (WGS) entry which is preliminary data.</text>
</comment>
<dbReference type="EMBL" id="VOSK01000012">
    <property type="protein sequence ID" value="MPR24825.1"/>
    <property type="molecule type" value="Genomic_DNA"/>
</dbReference>
<keyword evidence="11" id="KW-1185">Reference proteome</keyword>
<evidence type="ECO:0000256" key="6">
    <source>
        <dbReference type="ARBA" id="ARBA00022723"/>
    </source>
</evidence>
<reference evidence="10 11" key="1">
    <citation type="journal article" date="2019" name="Syst. Appl. Microbiol.">
        <title>Microvirga tunisiensis sp. nov., a root nodule symbiotic bacterium isolated from Lupinus micranthus and L. luteus grown in Northern Tunisia.</title>
        <authorList>
            <person name="Msaddak A."/>
            <person name="Rejili M."/>
            <person name="Duran D."/>
            <person name="Mars M."/>
            <person name="Palacios J.M."/>
            <person name="Ruiz-Argueso T."/>
            <person name="Rey L."/>
            <person name="Imperial J."/>
        </authorList>
    </citation>
    <scope>NUCLEOTIDE SEQUENCE [LARGE SCALE GENOMIC DNA]</scope>
    <source>
        <strain evidence="10 11">Lmie10</strain>
    </source>
</reference>
<dbReference type="EC" id="2.7.7.24" evidence="3"/>
<organism evidence="10 11">
    <name type="scientific">Microvirga tunisiensis</name>
    <dbReference type="NCBI Taxonomy" id="2108360"/>
    <lineage>
        <taxon>Bacteria</taxon>
        <taxon>Pseudomonadati</taxon>
        <taxon>Pseudomonadota</taxon>
        <taxon>Alphaproteobacteria</taxon>
        <taxon>Hyphomicrobiales</taxon>
        <taxon>Methylobacteriaceae</taxon>
        <taxon>Microvirga</taxon>
    </lineage>
</organism>
<gene>
    <name evidence="10" type="ORF">FS320_06160</name>
</gene>
<feature type="domain" description="Nucleotidyl transferase" evidence="9">
    <location>
        <begin position="3"/>
        <end position="233"/>
    </location>
</feature>
<dbReference type="InterPro" id="IPR005907">
    <property type="entry name" value="G1P_thy_trans_s"/>
</dbReference>
<dbReference type="Gene3D" id="3.90.550.10">
    <property type="entry name" value="Spore Coat Polysaccharide Biosynthesis Protein SpsA, Chain A"/>
    <property type="match status" value="1"/>
</dbReference>